<dbReference type="CTD" id="36341901"/>
<feature type="transmembrane region" description="Helical" evidence="1">
    <location>
        <begin position="220"/>
        <end position="240"/>
    </location>
</feature>
<organism evidence="2 3">
    <name type="scientific">Echinococcus granulosus</name>
    <name type="common">Hydatid tapeworm</name>
    <dbReference type="NCBI Taxonomy" id="6210"/>
    <lineage>
        <taxon>Eukaryota</taxon>
        <taxon>Metazoa</taxon>
        <taxon>Spiralia</taxon>
        <taxon>Lophotrochozoa</taxon>
        <taxon>Platyhelminthes</taxon>
        <taxon>Cestoda</taxon>
        <taxon>Eucestoda</taxon>
        <taxon>Cyclophyllidea</taxon>
        <taxon>Taeniidae</taxon>
        <taxon>Echinococcus</taxon>
        <taxon>Echinococcus granulosus group</taxon>
    </lineage>
</organism>
<proteinExistence type="predicted"/>
<sequence length="324" mass="37828">MFGQPVEIEQPTWLNKRLTRKISKTFCEHLLYIFAAIKCALTTTFDTLNDIDVLCLSMYILVTKPTTPLLWVMTELPLWSPSSRMEGLVQIEEHRPTHLVSGIPPLTIRLTWVAEGRRKSDARIIKMSFYLLPVDQLPILNHLYNNNEVDNENVTTSEDVKKKIDYEVKTFYMEKKNLKGSFGYSFVGLIWSTYLMRVNLELSSTFDRRAEKQKRIIKQYYLHSIYVCVVITKYYLFAIYKYLIVLSKLVWVKDKLQNGVGQQHLNYPNLQCTNSKLSSSRFNNQWKLVKLCICLTFKRTIEFEVSHNGNPCQPACLSLKPNCQ</sequence>
<gene>
    <name evidence="2" type="ORF">EGR_06186</name>
</gene>
<feature type="transmembrane region" description="Helical" evidence="1">
    <location>
        <begin position="182"/>
        <end position="200"/>
    </location>
</feature>
<evidence type="ECO:0000256" key="1">
    <source>
        <dbReference type="SAM" id="Phobius"/>
    </source>
</evidence>
<dbReference type="RefSeq" id="XP_024350163.1">
    <property type="nucleotide sequence ID" value="XM_024495435.1"/>
</dbReference>
<keyword evidence="1" id="KW-1133">Transmembrane helix</keyword>
<keyword evidence="1" id="KW-0812">Transmembrane</keyword>
<keyword evidence="3" id="KW-1185">Reference proteome</keyword>
<evidence type="ECO:0000313" key="2">
    <source>
        <dbReference type="EMBL" id="EUB58967.1"/>
    </source>
</evidence>
<dbReference type="GeneID" id="36341901"/>
<reference evidence="2 3" key="1">
    <citation type="journal article" date="2013" name="Nat. Genet.">
        <title>The genome of the hydatid tapeworm Echinococcus granulosus.</title>
        <authorList>
            <person name="Zheng H."/>
            <person name="Zhang W."/>
            <person name="Zhang L."/>
            <person name="Zhang Z."/>
            <person name="Li J."/>
            <person name="Lu G."/>
            <person name="Zhu Y."/>
            <person name="Wang Y."/>
            <person name="Huang Y."/>
            <person name="Liu J."/>
            <person name="Kang H."/>
            <person name="Chen J."/>
            <person name="Wang L."/>
            <person name="Chen A."/>
            <person name="Yu S."/>
            <person name="Gao Z."/>
            <person name="Jin L."/>
            <person name="Gu W."/>
            <person name="Wang Z."/>
            <person name="Zhao L."/>
            <person name="Shi B."/>
            <person name="Wen H."/>
            <person name="Lin R."/>
            <person name="Jones M.K."/>
            <person name="Brejova B."/>
            <person name="Vinar T."/>
            <person name="Zhao G."/>
            <person name="McManus D.P."/>
            <person name="Chen Z."/>
            <person name="Zhou Y."/>
            <person name="Wang S."/>
        </authorList>
    </citation>
    <scope>NUCLEOTIDE SEQUENCE [LARGE SCALE GENOMIC DNA]</scope>
</reference>
<dbReference type="AlphaFoldDB" id="W6ULI7"/>
<dbReference type="EMBL" id="APAU02000052">
    <property type="protein sequence ID" value="EUB58967.1"/>
    <property type="molecule type" value="Genomic_DNA"/>
</dbReference>
<dbReference type="KEGG" id="egl:EGR_06186"/>
<comment type="caution">
    <text evidence="2">The sequence shown here is derived from an EMBL/GenBank/DDBJ whole genome shotgun (WGS) entry which is preliminary data.</text>
</comment>
<accession>W6ULI7</accession>
<name>W6ULI7_ECHGR</name>
<evidence type="ECO:0000313" key="3">
    <source>
        <dbReference type="Proteomes" id="UP000019149"/>
    </source>
</evidence>
<keyword evidence="1" id="KW-0472">Membrane</keyword>
<dbReference type="Proteomes" id="UP000019149">
    <property type="component" value="Unassembled WGS sequence"/>
</dbReference>
<protein>
    <submittedName>
        <fullName evidence="2">Uncharacterized protein</fullName>
    </submittedName>
</protein>